<sequence>MRTARVAVRPLTPDDVAAVDTVFAGLSARGRHLRFHTPVARLTAAMRAALLDVDGCDRAALVAEARRPGRWGRTPVGIARMVRTGAGEAELAVAVVDDWQGRGVGRRLLTELGDLARDLGYDRLFGLVLPENGAVVALLQRVFPGAAPCWDDGAVRVDCPLTVPEITDEDLITALTGGR</sequence>
<evidence type="ECO:0000313" key="3">
    <source>
        <dbReference type="Proteomes" id="UP000694300"/>
    </source>
</evidence>
<accession>A0ABS6UBE0</accession>
<evidence type="ECO:0000259" key="1">
    <source>
        <dbReference type="PROSITE" id="PS51186"/>
    </source>
</evidence>
<feature type="domain" description="N-acetyltransferase" evidence="1">
    <location>
        <begin position="6"/>
        <end position="162"/>
    </location>
</feature>
<dbReference type="EMBL" id="JADQDF010000001">
    <property type="protein sequence ID" value="MBW0129561.1"/>
    <property type="molecule type" value="Genomic_DNA"/>
</dbReference>
<gene>
    <name evidence="2" type="ORF">I4I82_18025</name>
</gene>
<dbReference type="Proteomes" id="UP000694300">
    <property type="component" value="Unassembled WGS sequence"/>
</dbReference>
<protein>
    <submittedName>
        <fullName evidence="2">GNAT family N-acetyltransferase</fullName>
    </submittedName>
</protein>
<dbReference type="InterPro" id="IPR000182">
    <property type="entry name" value="GNAT_dom"/>
</dbReference>
<keyword evidence="3" id="KW-1185">Reference proteome</keyword>
<organism evidence="2 3">
    <name type="scientific">Pseudonocardia oceani</name>
    <dbReference type="NCBI Taxonomy" id="2792013"/>
    <lineage>
        <taxon>Bacteria</taxon>
        <taxon>Bacillati</taxon>
        <taxon>Actinomycetota</taxon>
        <taxon>Actinomycetes</taxon>
        <taxon>Pseudonocardiales</taxon>
        <taxon>Pseudonocardiaceae</taxon>
        <taxon>Pseudonocardia</taxon>
    </lineage>
</organism>
<name>A0ABS6UBE0_9PSEU</name>
<dbReference type="RefSeq" id="WP_218592868.1">
    <property type="nucleotide sequence ID" value="NZ_JADQDE010000255.1"/>
</dbReference>
<reference evidence="2 3" key="1">
    <citation type="submission" date="2020-11" db="EMBL/GenBank/DDBJ databases">
        <title>Pseudonocardia abyssalis sp. nov. and Pseudonocardia oceani sp. nov., description and phylogenomic analysis of two novel actinomycetes isolated from the deep Southern Ocean.</title>
        <authorList>
            <person name="Parra J."/>
        </authorList>
    </citation>
    <scope>NUCLEOTIDE SEQUENCE [LARGE SCALE GENOMIC DNA]</scope>
    <source>
        <strain evidence="3">KRD185</strain>
    </source>
</reference>
<dbReference type="CDD" id="cd04301">
    <property type="entry name" value="NAT_SF"/>
    <property type="match status" value="1"/>
</dbReference>
<dbReference type="Pfam" id="PF00583">
    <property type="entry name" value="Acetyltransf_1"/>
    <property type="match status" value="1"/>
</dbReference>
<proteinExistence type="predicted"/>
<comment type="caution">
    <text evidence="2">The sequence shown here is derived from an EMBL/GenBank/DDBJ whole genome shotgun (WGS) entry which is preliminary data.</text>
</comment>
<dbReference type="PROSITE" id="PS51186">
    <property type="entry name" value="GNAT"/>
    <property type="match status" value="1"/>
</dbReference>
<evidence type="ECO:0000313" key="2">
    <source>
        <dbReference type="EMBL" id="MBW0129561.1"/>
    </source>
</evidence>